<proteinExistence type="predicted"/>
<evidence type="ECO:0000256" key="4">
    <source>
        <dbReference type="SAM" id="SignalP"/>
    </source>
</evidence>
<dbReference type="InterPro" id="IPR011055">
    <property type="entry name" value="Dup_hybrid_motif"/>
</dbReference>
<feature type="signal peptide" evidence="4">
    <location>
        <begin position="1"/>
        <end position="20"/>
    </location>
</feature>
<reference evidence="7" key="1">
    <citation type="journal article" date="2019" name="Int. J. Syst. Evol. Microbiol.">
        <title>The Global Catalogue of Microorganisms (GCM) 10K type strain sequencing project: providing services to taxonomists for standard genome sequencing and annotation.</title>
        <authorList>
            <consortium name="The Broad Institute Genomics Platform"/>
            <consortium name="The Broad Institute Genome Sequencing Center for Infectious Disease"/>
            <person name="Wu L."/>
            <person name="Ma J."/>
        </authorList>
    </citation>
    <scope>NUCLEOTIDE SEQUENCE [LARGE SCALE GENOMIC DNA]</scope>
    <source>
        <strain evidence="7">JCM 31921</strain>
    </source>
</reference>
<dbReference type="RefSeq" id="WP_344826656.1">
    <property type="nucleotide sequence ID" value="NZ_BAABEZ010000022.1"/>
</dbReference>
<keyword evidence="7" id="KW-1185">Reference proteome</keyword>
<feature type="compositionally biased region" description="Low complexity" evidence="3">
    <location>
        <begin position="300"/>
        <end position="315"/>
    </location>
</feature>
<sequence length="499" mass="55067">MQKSAVLLCCLLFIGLFAGAQTSRSELEKRRQALAESLKETQEQLEATKKDHKVSMSQLNALKAKLAARERLIHNINMELNALDKDIRNSASEVKGLKSDLKVQQERYAQSIRYAYANRSSYNTLAFVFSASDFNDVLRRLKYMKKYRDFRRNQVVAIRNTQNKIEQKITVLSNAKNQKGQLLTTEEQQKTELEAEKNETNKVVEELKGREKELMADAENKRKMTKRLDNAIADAIRKEIELARKKAEEEERRRRQEEERKAAAALAAEKTNSSGSVYGSGGNKVILAGGAKYDVPAAPATGGTPNTGKTGPTAASGANNKPTAANGAGANYHPVANTVDNTPHQRQRNNYTPMATPETAELTKGFENNRGRLPWPVSSGVVVDEFGKHKHAVATRVEVENNGIDIQTTRGAKARAVFEGTVTKIISIAGLGQTILINHGKYFSVYSGLSSVDVRMGDNVNTKQSIGTVGNNEDGVSILNFQVWKGGDKMNPQSWIAPM</sequence>
<keyword evidence="2" id="KW-0175">Coiled coil</keyword>
<dbReference type="CDD" id="cd12797">
    <property type="entry name" value="M23_peptidase"/>
    <property type="match status" value="1"/>
</dbReference>
<evidence type="ECO:0000313" key="6">
    <source>
        <dbReference type="EMBL" id="GAA4456285.1"/>
    </source>
</evidence>
<dbReference type="Pfam" id="PF01551">
    <property type="entry name" value="Peptidase_M23"/>
    <property type="match status" value="1"/>
</dbReference>
<name>A0ABP8MWW8_9BACT</name>
<feature type="domain" description="M23ase beta-sheet core" evidence="5">
    <location>
        <begin position="401"/>
        <end position="492"/>
    </location>
</feature>
<gene>
    <name evidence="6" type="ORF">GCM10023092_21330</name>
</gene>
<dbReference type="InterPro" id="IPR016047">
    <property type="entry name" value="M23ase_b-sheet_dom"/>
</dbReference>
<dbReference type="Gene3D" id="2.70.70.10">
    <property type="entry name" value="Glucose Permease (Domain IIA)"/>
    <property type="match status" value="1"/>
</dbReference>
<feature type="compositionally biased region" description="Low complexity" evidence="3">
    <location>
        <begin position="263"/>
        <end position="277"/>
    </location>
</feature>
<dbReference type="Gene3D" id="6.10.250.3150">
    <property type="match status" value="1"/>
</dbReference>
<evidence type="ECO:0000256" key="2">
    <source>
        <dbReference type="SAM" id="Coils"/>
    </source>
</evidence>
<feature type="compositionally biased region" description="Basic and acidic residues" evidence="3">
    <location>
        <begin position="246"/>
        <end position="262"/>
    </location>
</feature>
<accession>A0ABP8MWW8</accession>
<evidence type="ECO:0000313" key="7">
    <source>
        <dbReference type="Proteomes" id="UP001501410"/>
    </source>
</evidence>
<dbReference type="PANTHER" id="PTHR21666">
    <property type="entry name" value="PEPTIDASE-RELATED"/>
    <property type="match status" value="1"/>
</dbReference>
<keyword evidence="1 4" id="KW-0732">Signal</keyword>
<evidence type="ECO:0000259" key="5">
    <source>
        <dbReference type="Pfam" id="PF01551"/>
    </source>
</evidence>
<dbReference type="InterPro" id="IPR050570">
    <property type="entry name" value="Cell_wall_metabolism_enzyme"/>
</dbReference>
<dbReference type="SUPFAM" id="SSF51261">
    <property type="entry name" value="Duplicated hybrid motif"/>
    <property type="match status" value="1"/>
</dbReference>
<feature type="region of interest" description="Disordered" evidence="3">
    <location>
        <begin position="246"/>
        <end position="280"/>
    </location>
</feature>
<dbReference type="Proteomes" id="UP001501410">
    <property type="component" value="Unassembled WGS sequence"/>
</dbReference>
<evidence type="ECO:0000256" key="1">
    <source>
        <dbReference type="ARBA" id="ARBA00022729"/>
    </source>
</evidence>
<feature type="region of interest" description="Disordered" evidence="3">
    <location>
        <begin position="300"/>
        <end position="326"/>
    </location>
</feature>
<comment type="caution">
    <text evidence="6">The sequence shown here is derived from an EMBL/GenBank/DDBJ whole genome shotgun (WGS) entry which is preliminary data.</text>
</comment>
<protein>
    <recommendedName>
        <fullName evidence="5">M23ase beta-sheet core domain-containing protein</fullName>
    </recommendedName>
</protein>
<feature type="chain" id="PRO_5045511710" description="M23ase beta-sheet core domain-containing protein" evidence="4">
    <location>
        <begin position="21"/>
        <end position="499"/>
    </location>
</feature>
<feature type="coiled-coil region" evidence="2">
    <location>
        <begin position="24"/>
        <end position="79"/>
    </location>
</feature>
<evidence type="ECO:0000256" key="3">
    <source>
        <dbReference type="SAM" id="MobiDB-lite"/>
    </source>
</evidence>
<organism evidence="6 7">
    <name type="scientific">Rurimicrobium arvi</name>
    <dbReference type="NCBI Taxonomy" id="2049916"/>
    <lineage>
        <taxon>Bacteria</taxon>
        <taxon>Pseudomonadati</taxon>
        <taxon>Bacteroidota</taxon>
        <taxon>Chitinophagia</taxon>
        <taxon>Chitinophagales</taxon>
        <taxon>Chitinophagaceae</taxon>
        <taxon>Rurimicrobium</taxon>
    </lineage>
</organism>
<dbReference type="PANTHER" id="PTHR21666:SF289">
    <property type="entry name" value="L-ALA--D-GLU ENDOPEPTIDASE"/>
    <property type="match status" value="1"/>
</dbReference>
<dbReference type="EMBL" id="BAABEZ010000022">
    <property type="protein sequence ID" value="GAA4456285.1"/>
    <property type="molecule type" value="Genomic_DNA"/>
</dbReference>